<dbReference type="NCBIfam" id="TIGR02593">
    <property type="entry name" value="CRISPR_cas5"/>
    <property type="match status" value="1"/>
</dbReference>
<dbReference type="Gene3D" id="3.30.70.2660">
    <property type="match status" value="1"/>
</dbReference>
<keyword evidence="2" id="KW-0378">Hydrolase</keyword>
<evidence type="ECO:0000313" key="4">
    <source>
        <dbReference type="Proteomes" id="UP001595844"/>
    </source>
</evidence>
<keyword evidence="2" id="KW-0694">RNA-binding</keyword>
<proteinExistence type="inferred from homology"/>
<dbReference type="InterPro" id="IPR013422">
    <property type="entry name" value="CRISPR-assoc_prot_Cas5_N"/>
</dbReference>
<keyword evidence="2" id="KW-0255">Endonuclease</keyword>
<evidence type="ECO:0000313" key="3">
    <source>
        <dbReference type="EMBL" id="MFC4375552.1"/>
    </source>
</evidence>
<comment type="caution">
    <text evidence="3">The sequence shown here is derived from an EMBL/GenBank/DDBJ whole genome shotgun (WGS) entry which is preliminary data.</text>
</comment>
<dbReference type="EMBL" id="JBHSDL010000014">
    <property type="protein sequence ID" value="MFC4375552.1"/>
    <property type="molecule type" value="Genomic_DNA"/>
</dbReference>
<comment type="function">
    <text evidence="2">CRISPR (clustered regularly interspaced short palindromic repeat) is an adaptive immune system that provides protection against mobile genetic elements (viruses, transposable elements and conjugative plasmids). CRISPR clusters contain spacers, sequences complementary to antecedent mobile elements, and target invading nucleic acids. CRISPR clusters are transcribed and processed into CRISPR RNA (crRNA).</text>
</comment>
<sequence>MFKRVGGHVHDVALWPSGIVLGLWGVHRLLVRIGGLMSLVVQVWGPGACFTQPGLTAERVSYPVMTPTAAMGALKAVYWKPEFEYRITHIEVLAPIKQFTLRRNETTEVVSLADAASGRRRVDTAANRAQRNALCLKDVSYRIHAQINRFPHADKPEAAYRDQFRRRVETGRCFSQPFLGTREFPAYFGQPDDSSAVEVSAELGLVLHSIDYTTTPRRSRWFRAKLTAGVMEVPKHGLTEEQL</sequence>
<gene>
    <name evidence="3" type="primary">cas5c</name>
    <name evidence="3" type="ORF">ACFO5K_15735</name>
</gene>
<keyword evidence="2" id="KW-0540">Nuclease</keyword>
<dbReference type="Pfam" id="PF09704">
    <property type="entry name" value="Cas_Cas5d"/>
    <property type="match status" value="1"/>
</dbReference>
<dbReference type="Proteomes" id="UP001595844">
    <property type="component" value="Unassembled WGS sequence"/>
</dbReference>
<keyword evidence="4" id="KW-1185">Reference proteome</keyword>
<keyword evidence="1 2" id="KW-0051">Antiviral defense</keyword>
<dbReference type="NCBIfam" id="TIGR01876">
    <property type="entry name" value="cas_Cas5d"/>
    <property type="match status" value="1"/>
</dbReference>
<protein>
    <recommendedName>
        <fullName evidence="2">pre-crRNA processing endonuclease</fullName>
        <ecNumber evidence="2">3.1.-.-</ecNumber>
    </recommendedName>
</protein>
<reference evidence="4" key="1">
    <citation type="journal article" date="2019" name="Int. J. Syst. Evol. Microbiol.">
        <title>The Global Catalogue of Microorganisms (GCM) 10K type strain sequencing project: providing services to taxonomists for standard genome sequencing and annotation.</title>
        <authorList>
            <consortium name="The Broad Institute Genomics Platform"/>
            <consortium name="The Broad Institute Genome Sequencing Center for Infectious Disease"/>
            <person name="Wu L."/>
            <person name="Ma J."/>
        </authorList>
    </citation>
    <scope>NUCLEOTIDE SEQUENCE [LARGE SCALE GENOMIC DNA]</scope>
    <source>
        <strain evidence="4">IBRC-M 10490</strain>
    </source>
</reference>
<evidence type="ECO:0000256" key="2">
    <source>
        <dbReference type="PIRNR" id="PIRNR029950"/>
    </source>
</evidence>
<comment type="similarity">
    <text evidence="2">Belongs to the CRISPR-associated protein Cas5 family. Subtype I-C/Dvulg subfamily.</text>
</comment>
<dbReference type="RefSeq" id="WP_378562448.1">
    <property type="nucleotide sequence ID" value="NZ_JBHSDL010000014.1"/>
</dbReference>
<name>A0ABV8VJE6_9NOCA</name>
<organism evidence="3 4">
    <name type="scientific">Nocardia halotolerans</name>
    <dbReference type="NCBI Taxonomy" id="1755878"/>
    <lineage>
        <taxon>Bacteria</taxon>
        <taxon>Bacillati</taxon>
        <taxon>Actinomycetota</taxon>
        <taxon>Actinomycetes</taxon>
        <taxon>Mycobacteriales</taxon>
        <taxon>Nocardiaceae</taxon>
        <taxon>Nocardia</taxon>
    </lineage>
</organism>
<accession>A0ABV8VJE6</accession>
<dbReference type="PIRSF" id="PIRSF029950">
    <property type="entry name" value="Cas_CT1134"/>
    <property type="match status" value="1"/>
</dbReference>
<dbReference type="InterPro" id="IPR010155">
    <property type="entry name" value="CRISPR-assoc_prot_Cas5d"/>
</dbReference>
<dbReference type="InterPro" id="IPR021124">
    <property type="entry name" value="CRISPR-assoc_prot_Cas5"/>
</dbReference>
<dbReference type="EC" id="3.1.-.-" evidence="2"/>
<evidence type="ECO:0000256" key="1">
    <source>
        <dbReference type="ARBA" id="ARBA00023118"/>
    </source>
</evidence>